<evidence type="ECO:0000256" key="4">
    <source>
        <dbReference type="ARBA" id="ARBA00022777"/>
    </source>
</evidence>
<dbReference type="GO" id="GO:0005829">
    <property type="term" value="C:cytosol"/>
    <property type="evidence" value="ECO:0007669"/>
    <property type="project" value="TreeGrafter"/>
</dbReference>
<evidence type="ECO:0000256" key="2">
    <source>
        <dbReference type="ARBA" id="ARBA00022679"/>
    </source>
</evidence>
<keyword evidence="3" id="KW-0547">Nucleotide-binding</keyword>
<dbReference type="SUPFAM" id="SSF53613">
    <property type="entry name" value="Ribokinase-like"/>
    <property type="match status" value="1"/>
</dbReference>
<evidence type="ECO:0000256" key="1">
    <source>
        <dbReference type="ARBA" id="ARBA00012104"/>
    </source>
</evidence>
<dbReference type="InterPro" id="IPR013749">
    <property type="entry name" value="PM/HMP-P_kinase-1"/>
</dbReference>
<dbReference type="EC" id="2.7.1.35" evidence="1"/>
<keyword evidence="2" id="KW-0808">Transferase</keyword>
<protein>
    <recommendedName>
        <fullName evidence="1">pyridoxal kinase</fullName>
        <ecNumber evidence="1">2.7.1.35</ecNumber>
    </recommendedName>
</protein>
<evidence type="ECO:0000313" key="8">
    <source>
        <dbReference type="Proteomes" id="UP000199377"/>
    </source>
</evidence>
<accession>A0A1I3PCX6</accession>
<sequence>MLSIQSLVAAGHVGHGASAFALAAEGIETVVAPTVVLSGHAATPGVQGRRLPGEEIAALGRGLAAAGVLADCAGILTGYLGAGETAEAVAGLVEAAKAARPGALYLCDPVLGDDGPGLYLPAEVGEIYRTRLLPLADVAMPNRFELGWLTGRPVATIEEICTAAAALRAAGPRAVIVTSAPVGDGVGLLSETAEGAWLATTPRVARALNGAGDFVAAVTMAGLMKGLDVPQAAARAAGAAWAAAQAAERLGRHDMPVVLAQAEWRAAGPAQSTRLG</sequence>
<dbReference type="Pfam" id="PF08543">
    <property type="entry name" value="Phos_pyr_kin"/>
    <property type="match status" value="1"/>
</dbReference>
<dbReference type="RefSeq" id="WP_177236396.1">
    <property type="nucleotide sequence ID" value="NZ_FOQH01000016.1"/>
</dbReference>
<dbReference type="Gene3D" id="3.40.1190.20">
    <property type="match status" value="1"/>
</dbReference>
<evidence type="ECO:0000256" key="3">
    <source>
        <dbReference type="ARBA" id="ARBA00022741"/>
    </source>
</evidence>
<dbReference type="NCBIfam" id="TIGR00687">
    <property type="entry name" value="pyridox_kin"/>
    <property type="match status" value="1"/>
</dbReference>
<dbReference type="AlphaFoldDB" id="A0A1I3PCX6"/>
<evidence type="ECO:0000259" key="6">
    <source>
        <dbReference type="Pfam" id="PF08543"/>
    </source>
</evidence>
<evidence type="ECO:0000313" key="7">
    <source>
        <dbReference type="EMBL" id="SFJ19261.1"/>
    </source>
</evidence>
<dbReference type="PANTHER" id="PTHR10534">
    <property type="entry name" value="PYRIDOXAL KINASE"/>
    <property type="match status" value="1"/>
</dbReference>
<reference evidence="7 8" key="1">
    <citation type="submission" date="2016-10" db="EMBL/GenBank/DDBJ databases">
        <authorList>
            <person name="de Groot N.N."/>
        </authorList>
    </citation>
    <scope>NUCLEOTIDE SEQUENCE [LARGE SCALE GENOMIC DNA]</scope>
    <source>
        <strain evidence="7 8">CGMCC 1.11030</strain>
    </source>
</reference>
<dbReference type="EMBL" id="FOQH01000016">
    <property type="protein sequence ID" value="SFJ19261.1"/>
    <property type="molecule type" value="Genomic_DNA"/>
</dbReference>
<dbReference type="STRING" id="1114924.SAMN05216258_11642"/>
<dbReference type="InterPro" id="IPR004625">
    <property type="entry name" value="PyrdxlKinase"/>
</dbReference>
<dbReference type="GO" id="GO:0009443">
    <property type="term" value="P:pyridoxal 5'-phosphate salvage"/>
    <property type="evidence" value="ECO:0007669"/>
    <property type="project" value="InterPro"/>
</dbReference>
<dbReference type="GO" id="GO:0005524">
    <property type="term" value="F:ATP binding"/>
    <property type="evidence" value="ECO:0007669"/>
    <property type="project" value="UniProtKB-KW"/>
</dbReference>
<gene>
    <name evidence="7" type="ORF">SAMN05216258_11642</name>
</gene>
<proteinExistence type="predicted"/>
<keyword evidence="8" id="KW-1185">Reference proteome</keyword>
<dbReference type="InterPro" id="IPR029056">
    <property type="entry name" value="Ribokinase-like"/>
</dbReference>
<keyword evidence="4 7" id="KW-0418">Kinase</keyword>
<name>A0A1I3PCX6_9RHOB</name>
<dbReference type="Proteomes" id="UP000199377">
    <property type="component" value="Unassembled WGS sequence"/>
</dbReference>
<dbReference type="GO" id="GO:0008478">
    <property type="term" value="F:pyridoxal kinase activity"/>
    <property type="evidence" value="ECO:0007669"/>
    <property type="project" value="UniProtKB-EC"/>
</dbReference>
<feature type="domain" description="Pyridoxamine kinase/Phosphomethylpyrimidine kinase" evidence="6">
    <location>
        <begin position="72"/>
        <end position="257"/>
    </location>
</feature>
<dbReference type="CDD" id="cd01173">
    <property type="entry name" value="pyridoxal_pyridoxamine_kinase"/>
    <property type="match status" value="1"/>
</dbReference>
<dbReference type="PANTHER" id="PTHR10534:SF2">
    <property type="entry name" value="PYRIDOXAL KINASE"/>
    <property type="match status" value="1"/>
</dbReference>
<organism evidence="7 8">
    <name type="scientific">Albimonas pacifica</name>
    <dbReference type="NCBI Taxonomy" id="1114924"/>
    <lineage>
        <taxon>Bacteria</taxon>
        <taxon>Pseudomonadati</taxon>
        <taxon>Pseudomonadota</taxon>
        <taxon>Alphaproteobacteria</taxon>
        <taxon>Rhodobacterales</taxon>
        <taxon>Paracoccaceae</taxon>
        <taxon>Albimonas</taxon>
    </lineage>
</organism>
<keyword evidence="5" id="KW-0067">ATP-binding</keyword>
<evidence type="ECO:0000256" key="5">
    <source>
        <dbReference type="ARBA" id="ARBA00022840"/>
    </source>
</evidence>